<keyword evidence="5 6" id="KW-0472">Membrane</keyword>
<dbReference type="AlphaFoldDB" id="A0A644Z707"/>
<evidence type="ECO:0000256" key="4">
    <source>
        <dbReference type="ARBA" id="ARBA00022989"/>
    </source>
</evidence>
<feature type="transmembrane region" description="Helical" evidence="6">
    <location>
        <begin position="101"/>
        <end position="122"/>
    </location>
</feature>
<evidence type="ECO:0000256" key="5">
    <source>
        <dbReference type="ARBA" id="ARBA00023136"/>
    </source>
</evidence>
<accession>A0A644Z707</accession>
<feature type="transmembrane region" description="Helical" evidence="6">
    <location>
        <begin position="63"/>
        <end position="81"/>
    </location>
</feature>
<proteinExistence type="predicted"/>
<keyword evidence="2" id="KW-1003">Cell membrane</keyword>
<organism evidence="8">
    <name type="scientific">bioreactor metagenome</name>
    <dbReference type="NCBI Taxonomy" id="1076179"/>
    <lineage>
        <taxon>unclassified sequences</taxon>
        <taxon>metagenomes</taxon>
        <taxon>ecological metagenomes</taxon>
    </lineage>
</organism>
<evidence type="ECO:0000256" key="6">
    <source>
        <dbReference type="SAM" id="Phobius"/>
    </source>
</evidence>
<evidence type="ECO:0000313" key="8">
    <source>
        <dbReference type="EMBL" id="MPM36665.1"/>
    </source>
</evidence>
<dbReference type="PANTHER" id="PTHR36115">
    <property type="entry name" value="PROLINE-RICH ANTIGEN HOMOLOG-RELATED"/>
    <property type="match status" value="1"/>
</dbReference>
<gene>
    <name evidence="8" type="ORF">SDC9_83264</name>
</gene>
<dbReference type="GO" id="GO:0005886">
    <property type="term" value="C:plasma membrane"/>
    <property type="evidence" value="ECO:0007669"/>
    <property type="project" value="UniProtKB-SubCell"/>
</dbReference>
<dbReference type="InterPro" id="IPR051791">
    <property type="entry name" value="Pra-immunoreactive"/>
</dbReference>
<feature type="transmembrane region" description="Helical" evidence="6">
    <location>
        <begin position="32"/>
        <end position="51"/>
    </location>
</feature>
<dbReference type="Pfam" id="PF06271">
    <property type="entry name" value="RDD"/>
    <property type="match status" value="1"/>
</dbReference>
<evidence type="ECO:0000256" key="3">
    <source>
        <dbReference type="ARBA" id="ARBA00022692"/>
    </source>
</evidence>
<dbReference type="PIRSF" id="PIRSF021697">
    <property type="entry name" value="UCP021697"/>
    <property type="match status" value="1"/>
</dbReference>
<sequence>MAGETPDEEYPGSALGLPADGAGALATWGQRVTALVVDWAVAMLLAVLVTWGGVLSSTGPAKFATLVIFFLEKALLTGLTGSSLGQRLVGIGVTRTDGRPIPFGVAIVRTLMICVVIPAVVIGTDRRSLNDMLLRTVVVKRR</sequence>
<dbReference type="InterPro" id="IPR010432">
    <property type="entry name" value="RDD"/>
</dbReference>
<evidence type="ECO:0000256" key="1">
    <source>
        <dbReference type="ARBA" id="ARBA00004651"/>
    </source>
</evidence>
<keyword evidence="3 6" id="KW-0812">Transmembrane</keyword>
<evidence type="ECO:0000259" key="7">
    <source>
        <dbReference type="Pfam" id="PF06271"/>
    </source>
</evidence>
<name>A0A644Z707_9ZZZZ</name>
<dbReference type="EMBL" id="VSSQ01007683">
    <property type="protein sequence ID" value="MPM36665.1"/>
    <property type="molecule type" value="Genomic_DNA"/>
</dbReference>
<evidence type="ECO:0000256" key="2">
    <source>
        <dbReference type="ARBA" id="ARBA00022475"/>
    </source>
</evidence>
<keyword evidence="4 6" id="KW-1133">Transmembrane helix</keyword>
<comment type="subcellular location">
    <subcellularLocation>
        <location evidence="1">Cell membrane</location>
        <topology evidence="1">Multi-pass membrane protein</topology>
    </subcellularLocation>
</comment>
<reference evidence="8" key="1">
    <citation type="submission" date="2019-08" db="EMBL/GenBank/DDBJ databases">
        <authorList>
            <person name="Kucharzyk K."/>
            <person name="Murdoch R.W."/>
            <person name="Higgins S."/>
            <person name="Loffler F."/>
        </authorList>
    </citation>
    <scope>NUCLEOTIDE SEQUENCE</scope>
</reference>
<dbReference type="InterPro" id="IPR016795">
    <property type="entry name" value="UCP021697"/>
</dbReference>
<protein>
    <recommendedName>
        <fullName evidence="7">RDD domain-containing protein</fullName>
    </recommendedName>
</protein>
<dbReference type="PANTHER" id="PTHR36115:SF6">
    <property type="entry name" value="PROLINE-RICH ANTIGEN HOMOLOG"/>
    <property type="match status" value="1"/>
</dbReference>
<feature type="domain" description="RDD" evidence="7">
    <location>
        <begin position="25"/>
        <end position="121"/>
    </location>
</feature>
<comment type="caution">
    <text evidence="8">The sequence shown here is derived from an EMBL/GenBank/DDBJ whole genome shotgun (WGS) entry which is preliminary data.</text>
</comment>